<name>A0A6M5YPZ9_9BACT</name>
<evidence type="ECO:0000256" key="1">
    <source>
        <dbReference type="SAM" id="Phobius"/>
    </source>
</evidence>
<dbReference type="NCBIfam" id="TIGR04294">
    <property type="entry name" value="pre_pil_HX9DG"/>
    <property type="match status" value="1"/>
</dbReference>
<dbReference type="Pfam" id="PF07596">
    <property type="entry name" value="SBP_bac_10"/>
    <property type="match status" value="1"/>
</dbReference>
<feature type="transmembrane region" description="Helical" evidence="1">
    <location>
        <begin position="12"/>
        <end position="36"/>
    </location>
</feature>
<dbReference type="Gene3D" id="3.30.700.10">
    <property type="entry name" value="Glycoprotein, Type 4 Pilin"/>
    <property type="match status" value="1"/>
</dbReference>
<dbReference type="PANTHER" id="PTHR30093:SF2">
    <property type="entry name" value="TYPE II SECRETION SYSTEM PROTEIN H"/>
    <property type="match status" value="1"/>
</dbReference>
<dbReference type="InterPro" id="IPR027558">
    <property type="entry name" value="Pre_pil_HX9DG_C"/>
</dbReference>
<evidence type="ECO:0000313" key="4">
    <source>
        <dbReference type="Proteomes" id="UP000503447"/>
    </source>
</evidence>
<keyword evidence="1" id="KW-0472">Membrane</keyword>
<evidence type="ECO:0000259" key="2">
    <source>
        <dbReference type="Pfam" id="PF07596"/>
    </source>
</evidence>
<organism evidence="3 4">
    <name type="scientific">Frigoriglobus tundricola</name>
    <dbReference type="NCBI Taxonomy" id="2774151"/>
    <lineage>
        <taxon>Bacteria</taxon>
        <taxon>Pseudomonadati</taxon>
        <taxon>Planctomycetota</taxon>
        <taxon>Planctomycetia</taxon>
        <taxon>Gemmatales</taxon>
        <taxon>Gemmataceae</taxon>
        <taxon>Frigoriglobus</taxon>
    </lineage>
</organism>
<keyword evidence="1" id="KW-1133">Transmembrane helix</keyword>
<proteinExistence type="predicted"/>
<dbReference type="KEGG" id="ftj:FTUN_3059"/>
<dbReference type="NCBIfam" id="TIGR02532">
    <property type="entry name" value="IV_pilin_GFxxxE"/>
    <property type="match status" value="1"/>
</dbReference>
<dbReference type="RefSeq" id="WP_171471280.1">
    <property type="nucleotide sequence ID" value="NZ_CP053452.2"/>
</dbReference>
<dbReference type="InterPro" id="IPR011453">
    <property type="entry name" value="DUF1559"/>
</dbReference>
<dbReference type="EMBL" id="CP053452">
    <property type="protein sequence ID" value="QJW95510.1"/>
    <property type="molecule type" value="Genomic_DNA"/>
</dbReference>
<dbReference type="InterPro" id="IPR045584">
    <property type="entry name" value="Pilin-like"/>
</dbReference>
<dbReference type="InterPro" id="IPR012902">
    <property type="entry name" value="N_methyl_site"/>
</dbReference>
<dbReference type="PANTHER" id="PTHR30093">
    <property type="entry name" value="GENERAL SECRETION PATHWAY PROTEIN G"/>
    <property type="match status" value="1"/>
</dbReference>
<keyword evidence="1" id="KW-0812">Transmembrane</keyword>
<keyword evidence="4" id="KW-1185">Reference proteome</keyword>
<reference evidence="4" key="1">
    <citation type="submission" date="2020-05" db="EMBL/GenBank/DDBJ databases">
        <title>Frigoriglobus tundricola gen. nov., sp. nov., a psychrotolerant cellulolytic planctomycete of the family Gemmataceae with two divergent copies of 16S rRNA gene.</title>
        <authorList>
            <person name="Kulichevskaya I.S."/>
            <person name="Ivanova A.A."/>
            <person name="Naumoff D.G."/>
            <person name="Beletsky A.V."/>
            <person name="Rijpstra W.I.C."/>
            <person name="Sinninghe Damste J.S."/>
            <person name="Mardanov A.V."/>
            <person name="Ravin N.V."/>
            <person name="Dedysh S.N."/>
        </authorList>
    </citation>
    <scope>NUCLEOTIDE SEQUENCE [LARGE SCALE GENOMIC DNA]</scope>
    <source>
        <strain evidence="4">PL17</strain>
    </source>
</reference>
<dbReference type="AlphaFoldDB" id="A0A6M5YPZ9"/>
<accession>A0A6M5YPZ9</accession>
<dbReference type="Proteomes" id="UP000503447">
    <property type="component" value="Chromosome"/>
</dbReference>
<sequence>MVRTPPLCPRRAFTLIELLVVIAIIAVLIGLLLPAIQKVRESAARSTCANNLKQIGLALYSYEGANGYFPTSGEGPNLGNQFSAFDTASTYTDLLPHIEQDNAFRPMNETYRYNDSRWPGNQTGAKATLKLLLCPSNPLYRVDPLGYGESDYMPLAYTDIVPAGDPLGSGLQPGTRDTEPAGSRKYRTAGMLTLHYEVATENGPSTLDPNANYMRTPYNRRSPRRVVEVTDGTSQTIAVIEDVGKMNEDYTLPGGGNMLAKYFDFNPYGIDKSPTGRSNNYRWAEPDVSSGVSGPDQDTVNKLARLNNNAIPWGGPAACPWYTNNCGPNDEPFSFHPGGCMVVFGDGHVALVRVSIDPFTLRALCTPSGGEVIALD</sequence>
<protein>
    <recommendedName>
        <fullName evidence="2">DUF1559 domain-containing protein</fullName>
    </recommendedName>
</protein>
<dbReference type="Pfam" id="PF07963">
    <property type="entry name" value="N_methyl"/>
    <property type="match status" value="1"/>
</dbReference>
<gene>
    <name evidence="3" type="ORF">FTUN_3059</name>
</gene>
<feature type="domain" description="DUF1559" evidence="2">
    <location>
        <begin position="37"/>
        <end position="358"/>
    </location>
</feature>
<dbReference type="SUPFAM" id="SSF54523">
    <property type="entry name" value="Pili subunits"/>
    <property type="match status" value="1"/>
</dbReference>
<evidence type="ECO:0000313" key="3">
    <source>
        <dbReference type="EMBL" id="QJW95510.1"/>
    </source>
</evidence>